<reference evidence="2" key="1">
    <citation type="submission" date="2016-10" db="EMBL/GenBank/DDBJ databases">
        <authorList>
            <person name="de Groot N.N."/>
        </authorList>
    </citation>
    <scope>NUCLEOTIDE SEQUENCE</scope>
</reference>
<sequence length="181" mass="20906">MFIQLSRERKAFTLLEVLISIALLGIVLVALFSAVSMMKESNNHLFNYLQKAKKVTQATKVLYLDIAGSDGNITIVRDEYTRLCLQETSNSLYALSLAKVCWLVLKQENMLVRVEGNNYSLPLRFEDKVEIDSVLKDIEVFDVYRERDKVVVLLKQNAKEPIRFMLQGIHKPKIKKQKKKK</sequence>
<dbReference type="NCBIfam" id="TIGR02532">
    <property type="entry name" value="IV_pilin_GFxxxE"/>
    <property type="match status" value="1"/>
</dbReference>
<protein>
    <recommendedName>
        <fullName evidence="3">Prepilin-type N-terminal cleavage/methylation domain-containing protein</fullName>
    </recommendedName>
</protein>
<keyword evidence="1" id="KW-0472">Membrane</keyword>
<dbReference type="InterPro" id="IPR012902">
    <property type="entry name" value="N_methyl_site"/>
</dbReference>
<accession>A0A1W1BS46</accession>
<feature type="transmembrane region" description="Helical" evidence="1">
    <location>
        <begin position="12"/>
        <end position="35"/>
    </location>
</feature>
<dbReference type="EMBL" id="FPHI01000012">
    <property type="protein sequence ID" value="SFV56346.1"/>
    <property type="molecule type" value="Genomic_DNA"/>
</dbReference>
<dbReference type="AlphaFoldDB" id="A0A1W1BS46"/>
<keyword evidence="1" id="KW-1133">Transmembrane helix</keyword>
<gene>
    <name evidence="2" type="ORF">MNB_SV-3-180</name>
</gene>
<name>A0A1W1BS46_9ZZZZ</name>
<evidence type="ECO:0008006" key="3">
    <source>
        <dbReference type="Google" id="ProtNLM"/>
    </source>
</evidence>
<evidence type="ECO:0000313" key="2">
    <source>
        <dbReference type="EMBL" id="SFV56346.1"/>
    </source>
</evidence>
<dbReference type="Pfam" id="PF07963">
    <property type="entry name" value="N_methyl"/>
    <property type="match status" value="1"/>
</dbReference>
<organism evidence="2">
    <name type="scientific">hydrothermal vent metagenome</name>
    <dbReference type="NCBI Taxonomy" id="652676"/>
    <lineage>
        <taxon>unclassified sequences</taxon>
        <taxon>metagenomes</taxon>
        <taxon>ecological metagenomes</taxon>
    </lineage>
</organism>
<keyword evidence="1" id="KW-0812">Transmembrane</keyword>
<evidence type="ECO:0000256" key="1">
    <source>
        <dbReference type="SAM" id="Phobius"/>
    </source>
</evidence>
<proteinExistence type="predicted"/>